<dbReference type="PANTHER" id="PTHR30388:SF4">
    <property type="entry name" value="MOLYBDENUM COFACTOR INSERTION CHAPERONE PAOD"/>
    <property type="match status" value="1"/>
</dbReference>
<gene>
    <name evidence="3" type="ORF">GCM10011494_28170</name>
</gene>
<reference evidence="3" key="2">
    <citation type="submission" date="2020-09" db="EMBL/GenBank/DDBJ databases">
        <authorList>
            <person name="Sun Q."/>
            <person name="Zhou Y."/>
        </authorList>
    </citation>
    <scope>NUCLEOTIDE SEQUENCE</scope>
    <source>
        <strain evidence="3">CGMCC 1.15095</strain>
    </source>
</reference>
<dbReference type="InterPro" id="IPR052698">
    <property type="entry name" value="MoCofactor_Util/Proc"/>
</dbReference>
<dbReference type="Proteomes" id="UP000608154">
    <property type="component" value="Unassembled WGS sequence"/>
</dbReference>
<evidence type="ECO:0000259" key="2">
    <source>
        <dbReference type="Pfam" id="PF13478"/>
    </source>
</evidence>
<protein>
    <submittedName>
        <fullName evidence="3">XdhC/CoxI family protein</fullName>
    </submittedName>
</protein>
<evidence type="ECO:0000313" key="4">
    <source>
        <dbReference type="Proteomes" id="UP000608154"/>
    </source>
</evidence>
<dbReference type="InterPro" id="IPR027051">
    <property type="entry name" value="XdhC_Rossmann_dom"/>
</dbReference>
<comment type="caution">
    <text evidence="3">The sequence shown here is derived from an EMBL/GenBank/DDBJ whole genome shotgun (WGS) entry which is preliminary data.</text>
</comment>
<reference evidence="3" key="1">
    <citation type="journal article" date="2014" name="Int. J. Syst. Evol. Microbiol.">
        <title>Complete genome sequence of Corynebacterium casei LMG S-19264T (=DSM 44701T), isolated from a smear-ripened cheese.</title>
        <authorList>
            <consortium name="US DOE Joint Genome Institute (JGI-PGF)"/>
            <person name="Walter F."/>
            <person name="Albersmeier A."/>
            <person name="Kalinowski J."/>
            <person name="Ruckert C."/>
        </authorList>
    </citation>
    <scope>NUCLEOTIDE SEQUENCE</scope>
    <source>
        <strain evidence="3">CGMCC 1.15095</strain>
    </source>
</reference>
<dbReference type="Pfam" id="PF02625">
    <property type="entry name" value="XdhC_CoxI"/>
    <property type="match status" value="1"/>
</dbReference>
<name>A0A916X5A0_9SPHN</name>
<keyword evidence="4" id="KW-1185">Reference proteome</keyword>
<feature type="domain" description="XdhC Rossmann" evidence="2">
    <location>
        <begin position="163"/>
        <end position="304"/>
    </location>
</feature>
<dbReference type="InterPro" id="IPR003777">
    <property type="entry name" value="XdhC_CoxI"/>
</dbReference>
<dbReference type="EMBL" id="BMHK01000020">
    <property type="protein sequence ID" value="GGC07892.1"/>
    <property type="molecule type" value="Genomic_DNA"/>
</dbReference>
<organism evidence="3 4">
    <name type="scientific">Novosphingobium endophyticum</name>
    <dbReference type="NCBI Taxonomy" id="1955250"/>
    <lineage>
        <taxon>Bacteria</taxon>
        <taxon>Pseudomonadati</taxon>
        <taxon>Pseudomonadota</taxon>
        <taxon>Alphaproteobacteria</taxon>
        <taxon>Sphingomonadales</taxon>
        <taxon>Sphingomonadaceae</taxon>
        <taxon>Novosphingobium</taxon>
    </lineage>
</organism>
<dbReference type="PANTHER" id="PTHR30388">
    <property type="entry name" value="ALDEHYDE OXIDOREDUCTASE MOLYBDENUM COFACTOR ASSEMBLY PROTEIN"/>
    <property type="match status" value="1"/>
</dbReference>
<dbReference type="RefSeq" id="WP_188772186.1">
    <property type="nucleotide sequence ID" value="NZ_BMHK01000020.1"/>
</dbReference>
<sequence length="313" mass="33458">MFNARGIFTGITEAQKAGVPAALVTITHVSGSSVRHPGTHMAVTAEGAMFGSLSGGCIEHAVIAEARQAIENGKPHCVRYGRGSPFIDIRLPCGGSVDLLINPLASERNIGRDLTSMLARRRPFALRLPRHEGQPEVGGELPEGRVAIEDDFIVVRHSPPLRLVIAGHGATVDCLRDLALASDIETQVFSPDEQQIERSLAAGAAATWLRTSGSGLPLSLDHRTAFAMLFHDHDWEPSLLAGALDSPAFYIGAMGSRKTHAERCERLRALGVGKADMERIVAPIGLIPSLRDPETLAISVLAQVVDGFNRLPV</sequence>
<accession>A0A916X5A0</accession>
<proteinExistence type="predicted"/>
<dbReference type="Pfam" id="PF13478">
    <property type="entry name" value="XdhC_C"/>
    <property type="match status" value="1"/>
</dbReference>
<dbReference type="Gene3D" id="3.40.50.720">
    <property type="entry name" value="NAD(P)-binding Rossmann-like Domain"/>
    <property type="match status" value="1"/>
</dbReference>
<evidence type="ECO:0000313" key="3">
    <source>
        <dbReference type="EMBL" id="GGC07892.1"/>
    </source>
</evidence>
<evidence type="ECO:0000259" key="1">
    <source>
        <dbReference type="Pfam" id="PF02625"/>
    </source>
</evidence>
<feature type="domain" description="XdhC- CoxI" evidence="1">
    <location>
        <begin position="15"/>
        <end position="81"/>
    </location>
</feature>
<dbReference type="AlphaFoldDB" id="A0A916X5A0"/>